<comment type="caution">
    <text evidence="2">The sequence shown here is derived from an EMBL/GenBank/DDBJ whole genome shotgun (WGS) entry which is preliminary data.</text>
</comment>
<accession>A0A9X1JX25</accession>
<dbReference type="Pfam" id="PF13581">
    <property type="entry name" value="HATPase_c_2"/>
    <property type="match status" value="1"/>
</dbReference>
<name>A0A9X1JX25_9RHOB</name>
<dbReference type="CDD" id="cd16936">
    <property type="entry name" value="HATPase_RsbW-like"/>
    <property type="match status" value="1"/>
</dbReference>
<dbReference type="Proteomes" id="UP001138661">
    <property type="component" value="Unassembled WGS sequence"/>
</dbReference>
<dbReference type="EMBL" id="JAHXDN010000001">
    <property type="protein sequence ID" value="MBW4706546.1"/>
    <property type="molecule type" value="Genomic_DNA"/>
</dbReference>
<keyword evidence="2" id="KW-0547">Nucleotide-binding</keyword>
<sequence>MVMLSPFEVSVNSSELAVREALQDFLQALDPLKLDIEESGTVELVLAEVLNNIVEHAYPSPAPSGSIGIRCVHHNDGLHLTITDHGQAMPDGTAPLGRQAALNVDLMDLPEGGFGWFLIQDLARDVTYTRVGEENQLTMRLAVAMHA</sequence>
<dbReference type="InterPro" id="IPR003594">
    <property type="entry name" value="HATPase_dom"/>
</dbReference>
<dbReference type="AlphaFoldDB" id="A0A9X1JX25"/>
<dbReference type="PANTHER" id="PTHR35526:SF3">
    <property type="entry name" value="ANTI-SIGMA-F FACTOR RSBW"/>
    <property type="match status" value="1"/>
</dbReference>
<dbReference type="PANTHER" id="PTHR35526">
    <property type="entry name" value="ANTI-SIGMA-F FACTOR RSBW-RELATED"/>
    <property type="match status" value="1"/>
</dbReference>
<dbReference type="InterPro" id="IPR050267">
    <property type="entry name" value="Anti-sigma-factor_SerPK"/>
</dbReference>
<organism evidence="2 3">
    <name type="scientific">Roseobacter insulae</name>
    <dbReference type="NCBI Taxonomy" id="2859783"/>
    <lineage>
        <taxon>Bacteria</taxon>
        <taxon>Pseudomonadati</taxon>
        <taxon>Pseudomonadota</taxon>
        <taxon>Alphaproteobacteria</taxon>
        <taxon>Rhodobacterales</taxon>
        <taxon>Roseobacteraceae</taxon>
        <taxon>Roseobacter</taxon>
    </lineage>
</organism>
<dbReference type="GO" id="GO:0005524">
    <property type="term" value="F:ATP binding"/>
    <property type="evidence" value="ECO:0007669"/>
    <property type="project" value="UniProtKB-KW"/>
</dbReference>
<keyword evidence="2" id="KW-0067">ATP-binding</keyword>
<evidence type="ECO:0000259" key="1">
    <source>
        <dbReference type="Pfam" id="PF13581"/>
    </source>
</evidence>
<feature type="domain" description="Histidine kinase/HSP90-like ATPase" evidence="1">
    <location>
        <begin position="17"/>
        <end position="140"/>
    </location>
</feature>
<evidence type="ECO:0000313" key="3">
    <source>
        <dbReference type="Proteomes" id="UP001138661"/>
    </source>
</evidence>
<reference evidence="2" key="1">
    <citation type="submission" date="2021-07" db="EMBL/GenBank/DDBJ databases">
        <title>Roseobacter insulae sp. nov., isolated from a tidal flat.</title>
        <authorList>
            <person name="Park S."/>
            <person name="Yoon J.-H."/>
        </authorList>
    </citation>
    <scope>NUCLEOTIDE SEQUENCE</scope>
    <source>
        <strain evidence="2">YSTF-M11</strain>
    </source>
</reference>
<protein>
    <submittedName>
        <fullName evidence="2">ATP-binding protein</fullName>
    </submittedName>
</protein>
<gene>
    <name evidence="2" type="ORF">KX928_01985</name>
</gene>
<proteinExistence type="predicted"/>
<keyword evidence="3" id="KW-1185">Reference proteome</keyword>
<evidence type="ECO:0000313" key="2">
    <source>
        <dbReference type="EMBL" id="MBW4706546.1"/>
    </source>
</evidence>